<gene>
    <name evidence="1" type="ORF">SAMN04487864_10514</name>
</gene>
<evidence type="ECO:0000313" key="1">
    <source>
        <dbReference type="EMBL" id="SDC32524.1"/>
    </source>
</evidence>
<reference evidence="2" key="1">
    <citation type="submission" date="2016-10" db="EMBL/GenBank/DDBJ databases">
        <authorList>
            <person name="Varghese N."/>
            <person name="Submissions S."/>
        </authorList>
    </citation>
    <scope>NUCLEOTIDE SEQUENCE [LARGE SCALE GENOMIC DNA]</scope>
    <source>
        <strain evidence="2">DSM 11005</strain>
    </source>
</reference>
<accession>A0A1G6KNG1</accession>
<name>A0A1G6KNG1_9FIRM</name>
<organism evidence="1 2">
    <name type="scientific">Succiniclasticum ruminis</name>
    <dbReference type="NCBI Taxonomy" id="40841"/>
    <lineage>
        <taxon>Bacteria</taxon>
        <taxon>Bacillati</taxon>
        <taxon>Bacillota</taxon>
        <taxon>Negativicutes</taxon>
        <taxon>Acidaminococcales</taxon>
        <taxon>Acidaminococcaceae</taxon>
        <taxon>Succiniclasticum</taxon>
    </lineage>
</organism>
<keyword evidence="2" id="KW-1185">Reference proteome</keyword>
<protein>
    <submittedName>
        <fullName evidence="1">Uncharacterized protein</fullName>
    </submittedName>
</protein>
<sequence>MINNEQLAAAVVKYKQAFVTGWWKKEKYKWNAIKYL</sequence>
<dbReference type="EMBL" id="FMYW01000005">
    <property type="protein sequence ID" value="SDC32524.1"/>
    <property type="molecule type" value="Genomic_DNA"/>
</dbReference>
<evidence type="ECO:0000313" key="2">
    <source>
        <dbReference type="Proteomes" id="UP000198943"/>
    </source>
</evidence>
<dbReference type="Proteomes" id="UP000198943">
    <property type="component" value="Unassembled WGS sequence"/>
</dbReference>
<proteinExistence type="predicted"/>
<dbReference type="AlphaFoldDB" id="A0A1G6KNG1"/>